<evidence type="ECO:0000313" key="2">
    <source>
        <dbReference type="EMBL" id="CAG8653369.1"/>
    </source>
</evidence>
<reference evidence="2" key="1">
    <citation type="submission" date="2021-06" db="EMBL/GenBank/DDBJ databases">
        <authorList>
            <person name="Kallberg Y."/>
            <person name="Tangrot J."/>
            <person name="Rosling A."/>
        </authorList>
    </citation>
    <scope>NUCLEOTIDE SEQUENCE</scope>
    <source>
        <strain evidence="2">FL966</strain>
    </source>
</reference>
<keyword evidence="3" id="KW-1185">Reference proteome</keyword>
<sequence>MELDIEESTVFLKNEGYQVECFEILYRSTRGFVFVHPSQLENLQRFGWLTLIDSTHKMNKYNWHLFTLYVRNNHGSWNVGAHFYVSKEDSNTVAEALRIIRRFECAWKPRYFLADQSNVEANTISLIFPGLLRDAEHTAFKFRTKRISVIGIDYKILDQIHKLPFPFQQLIVIEIHAVEKRIKKGKKAPGLLSLNCNCLFFRRYLLPCRHIFHEHLYRKNKLLTNRGRRRHGTETAFVDTLRSSLEFILNSQK</sequence>
<dbReference type="InterPro" id="IPR048324">
    <property type="entry name" value="ZSWIM1-3_RNaseH-like"/>
</dbReference>
<name>A0A9N9H4U7_9GLOM</name>
<dbReference type="PANTHER" id="PTHR47456:SF6">
    <property type="entry name" value="SI:DKEY-31C13.1"/>
    <property type="match status" value="1"/>
</dbReference>
<feature type="domain" description="ZSWIM1/3 RNaseH-like" evidence="1">
    <location>
        <begin position="29"/>
        <end position="129"/>
    </location>
</feature>
<accession>A0A9N9H4U7</accession>
<comment type="caution">
    <text evidence="2">The sequence shown here is derived from an EMBL/GenBank/DDBJ whole genome shotgun (WGS) entry which is preliminary data.</text>
</comment>
<dbReference type="Pfam" id="PF21056">
    <property type="entry name" value="ZSWIM1-3_RNaseH-like"/>
    <property type="match status" value="1"/>
</dbReference>
<evidence type="ECO:0000259" key="1">
    <source>
        <dbReference type="Pfam" id="PF21056"/>
    </source>
</evidence>
<dbReference type="EMBL" id="CAJVQA010007216">
    <property type="protein sequence ID" value="CAG8653369.1"/>
    <property type="molecule type" value="Genomic_DNA"/>
</dbReference>
<proteinExistence type="predicted"/>
<dbReference type="AlphaFoldDB" id="A0A9N9H4U7"/>
<gene>
    <name evidence="2" type="ORF">CPELLU_LOCUS9447</name>
</gene>
<organism evidence="2 3">
    <name type="scientific">Cetraspora pellucida</name>
    <dbReference type="NCBI Taxonomy" id="1433469"/>
    <lineage>
        <taxon>Eukaryota</taxon>
        <taxon>Fungi</taxon>
        <taxon>Fungi incertae sedis</taxon>
        <taxon>Mucoromycota</taxon>
        <taxon>Glomeromycotina</taxon>
        <taxon>Glomeromycetes</taxon>
        <taxon>Diversisporales</taxon>
        <taxon>Gigasporaceae</taxon>
        <taxon>Cetraspora</taxon>
    </lineage>
</organism>
<dbReference type="Proteomes" id="UP000789759">
    <property type="component" value="Unassembled WGS sequence"/>
</dbReference>
<dbReference type="OrthoDB" id="5330842at2759"/>
<protein>
    <submittedName>
        <fullName evidence="2">8528_t:CDS:1</fullName>
    </submittedName>
</protein>
<evidence type="ECO:0000313" key="3">
    <source>
        <dbReference type="Proteomes" id="UP000789759"/>
    </source>
</evidence>
<dbReference type="PANTHER" id="PTHR47456">
    <property type="entry name" value="PHD-TYPE DOMAIN-CONTAINING PROTEIN"/>
    <property type="match status" value="1"/>
</dbReference>